<dbReference type="VEuPathDB" id="FungiDB:NECHADRAFT_55625"/>
<gene>
    <name evidence="2" type="ORF">NECHADRAFT_55625</name>
    <name evidence="1" type="ORF">NECHADRAFT_56165</name>
</gene>
<dbReference type="KEGG" id="nhe:NECHADRAFT_55625"/>
<dbReference type="AlphaFoldDB" id="C7ZMM4"/>
<reference evidence="2 3" key="1">
    <citation type="journal article" date="2009" name="PLoS Genet.">
        <title>The genome of Nectria haematococca: contribution of supernumerary chromosomes to gene expansion.</title>
        <authorList>
            <person name="Coleman J.J."/>
            <person name="Rounsley S.D."/>
            <person name="Rodriguez-Carres M."/>
            <person name="Kuo A."/>
            <person name="Wasmann C.C."/>
            <person name="Grimwood J."/>
            <person name="Schmutz J."/>
            <person name="Taga M."/>
            <person name="White G.J."/>
            <person name="Zhou S."/>
            <person name="Schwartz D.C."/>
            <person name="Freitag M."/>
            <person name="Ma L.J."/>
            <person name="Danchin E.G."/>
            <person name="Henrissat B."/>
            <person name="Coutinho P.M."/>
            <person name="Nelson D.R."/>
            <person name="Straney D."/>
            <person name="Napoli C.A."/>
            <person name="Barker B.M."/>
            <person name="Gribskov M."/>
            <person name="Rep M."/>
            <person name="Kroken S."/>
            <person name="Molnar I."/>
            <person name="Rensing C."/>
            <person name="Kennell J.C."/>
            <person name="Zamora J."/>
            <person name="Farman M.L."/>
            <person name="Selker E.U."/>
            <person name="Salamov A."/>
            <person name="Shapiro H."/>
            <person name="Pangilinan J."/>
            <person name="Lindquist E."/>
            <person name="Lamers C."/>
            <person name="Grigoriev I.V."/>
            <person name="Geiser D.M."/>
            <person name="Covert S.F."/>
            <person name="Temporini E."/>
            <person name="Vanetten H.D."/>
        </authorList>
    </citation>
    <scope>NUCLEOTIDE SEQUENCE [LARGE SCALE GENOMIC DNA]</scope>
    <source>
        <strain evidence="2">77-13-4</strain>
        <strain evidence="3">ATCC MYA-4622 / CBS 123669 / FGSC 9596 / NRRL 45880 / 77-13-4</strain>
    </source>
</reference>
<evidence type="ECO:0000313" key="1">
    <source>
        <dbReference type="EMBL" id="EEU33345.1"/>
    </source>
</evidence>
<dbReference type="Proteomes" id="UP000005206">
    <property type="component" value="Unassembled WGS sequence"/>
</dbReference>
<dbReference type="VEuPathDB" id="FungiDB:NECHADRAFT_56165"/>
<dbReference type="RefSeq" id="XP_003040446.1">
    <property type="nucleotide sequence ID" value="XM_003040400.1"/>
</dbReference>
<dbReference type="EMBL" id="GG698956">
    <property type="protein sequence ID" value="EEU34733.1"/>
    <property type="molecule type" value="Genomic_DNA"/>
</dbReference>
<accession>C7ZMM4</accession>
<dbReference type="HOGENOM" id="CLU_3037977_0_0_1"/>
<dbReference type="RefSeq" id="XP_003039058.1">
    <property type="nucleotide sequence ID" value="XM_003039012.1"/>
</dbReference>
<sequence>DMRKAIVNVLFIQRKLLDEECIRELLREVPEIVYDLLMQFYDRIKSEPYLSIYFR</sequence>
<dbReference type="EMBL" id="GG699100">
    <property type="protein sequence ID" value="EEU33345.1"/>
    <property type="molecule type" value="Genomic_DNA"/>
</dbReference>
<proteinExistence type="predicted"/>
<evidence type="ECO:0000313" key="2">
    <source>
        <dbReference type="EMBL" id="EEU34733.1"/>
    </source>
</evidence>
<evidence type="ECO:0000313" key="3">
    <source>
        <dbReference type="Proteomes" id="UP000005206"/>
    </source>
</evidence>
<protein>
    <submittedName>
        <fullName evidence="2">Uncharacterized protein</fullName>
    </submittedName>
</protein>
<dbReference type="OrthoDB" id="6359816at2759"/>
<keyword evidence="3" id="KW-1185">Reference proteome</keyword>
<feature type="non-terminal residue" evidence="2">
    <location>
        <position position="1"/>
    </location>
</feature>
<dbReference type="GeneID" id="9667203"/>
<name>C7ZMM4_FUSV7</name>
<dbReference type="GeneID" id="9678873"/>
<dbReference type="KEGG" id="nhe:NECHADRAFT_56165"/>
<organism evidence="2 3">
    <name type="scientific">Fusarium vanettenii (strain ATCC MYA-4622 / CBS 123669 / FGSC 9596 / NRRL 45880 / 77-13-4)</name>
    <name type="common">Fusarium solani subsp. pisi</name>
    <dbReference type="NCBI Taxonomy" id="660122"/>
    <lineage>
        <taxon>Eukaryota</taxon>
        <taxon>Fungi</taxon>
        <taxon>Dikarya</taxon>
        <taxon>Ascomycota</taxon>
        <taxon>Pezizomycotina</taxon>
        <taxon>Sordariomycetes</taxon>
        <taxon>Hypocreomycetidae</taxon>
        <taxon>Hypocreales</taxon>
        <taxon>Nectriaceae</taxon>
        <taxon>Fusarium</taxon>
        <taxon>Fusarium solani species complex</taxon>
        <taxon>Fusarium vanettenii</taxon>
    </lineage>
</organism>